<evidence type="ECO:0000256" key="1">
    <source>
        <dbReference type="ARBA" id="ARBA00022723"/>
    </source>
</evidence>
<feature type="domain" description="Zinc finger PHD-type" evidence="6">
    <location>
        <begin position="352"/>
        <end position="411"/>
    </location>
</feature>
<feature type="domain" description="Zinc finger PHD-type" evidence="6">
    <location>
        <begin position="656"/>
        <end position="722"/>
    </location>
</feature>
<comment type="caution">
    <text evidence="7">The sequence shown here is derived from an EMBL/GenBank/DDBJ whole genome shotgun (WGS) entry which is preliminary data.</text>
</comment>
<gene>
    <name evidence="7" type="ORF">ISN45_At01g038470</name>
</gene>
<keyword evidence="2" id="KW-0677">Repeat</keyword>
<dbReference type="InterPro" id="IPR004146">
    <property type="entry name" value="DC1"/>
</dbReference>
<evidence type="ECO:0000256" key="3">
    <source>
        <dbReference type="ARBA" id="ARBA00022771"/>
    </source>
</evidence>
<protein>
    <submittedName>
        <fullName evidence="7">DC1</fullName>
    </submittedName>
</protein>
<reference evidence="7 8" key="1">
    <citation type="submission" date="2020-12" db="EMBL/GenBank/DDBJ databases">
        <title>Concerted genomic and epigenomic changes stabilize Arabidopsis allopolyploids.</title>
        <authorList>
            <person name="Chen Z."/>
        </authorList>
    </citation>
    <scope>NUCLEOTIDE SEQUENCE [LARGE SCALE GENOMIC DNA]</scope>
    <source>
        <strain evidence="7">Allo738</strain>
        <tissue evidence="7">Leaf</tissue>
    </source>
</reference>
<dbReference type="InterPro" id="IPR001965">
    <property type="entry name" value="Znf_PHD"/>
</dbReference>
<sequence>MTLLLISSDLDKSLSELGLFDRQALVVVPRKRATVYQRGPSYSESNYNTDPNSGGYFAYVRRVLSYANLFSYFGGGTANASSSVPDRQTNMREYGPNTELRNNLGQVGSSFQDPSEGRSNVRNRRPTTSRIGSTTRKQSICEEALRGKALLAVFAKVLRVTCYIPDVRSNSVAKLARDRKTCEARLPRKFAREVVPRKKGRIYGVGSLQFEASSAHSGPTLPSDDPVIFSQKLAAAEACIQNPAEKINSFDILCDECKIEWHPSCVPSSPENIDHPCHPNHPLELLLQGPPNYSNGKCSLCQQKLSNFIYHCKLCNFSVNVTCKEDSLPRIVGNPKCHEHALTIMARDVCFRCNACGMQGERNPYVCLPCSLMFHYDCIVLPHVININRHDHRISHAYPLIRGNWVCDICRQDVNSTYGGYACNKCPDYFVHSRCATREDVWDGIELENVPEEELDTAPYKVIAEGVISHVSHEEHNLLLTEDVIKDGGEDIHCDACSRLVLSSERHYKCMECNFILHEECANLPLKKRHGLSRDLLSLRFGKDISNKIFRCDACHRGGRGFCYTDYGENVVLDVRCASLSFFRHHKLHPHTLFLTTVDLGTCVACGENKLNVLRCVDCEHPLDYKCATLPLVIKHRCDAHYLVLSSGEEAPGKYWCEICEAKTNPEKWFYTCNDCGVVCHIECVIGDFLNIKPGLIFMREGVRFEVVLNDHDSRPKCTACGSHCAPNHAGEKPKLKIQRYCCTIYVLSIMPERRRKGRVGGRCWDSGSYIKSHQTLELLTWMQEQTWQAETNFVESQGGKLTWRGIEDKIHREDMEDIISKNKALKTRKIP</sequence>
<evidence type="ECO:0000256" key="2">
    <source>
        <dbReference type="ARBA" id="ARBA00022737"/>
    </source>
</evidence>
<feature type="compositionally biased region" description="Polar residues" evidence="5">
    <location>
        <begin position="99"/>
        <end position="120"/>
    </location>
</feature>
<feature type="compositionally biased region" description="Polar residues" evidence="5">
    <location>
        <begin position="79"/>
        <end position="88"/>
    </location>
</feature>
<evidence type="ECO:0000256" key="4">
    <source>
        <dbReference type="ARBA" id="ARBA00022833"/>
    </source>
</evidence>
<dbReference type="Pfam" id="PF03107">
    <property type="entry name" value="C1_2"/>
    <property type="match status" value="5"/>
</dbReference>
<keyword evidence="4" id="KW-0862">Zinc</keyword>
<evidence type="ECO:0000256" key="5">
    <source>
        <dbReference type="SAM" id="MobiDB-lite"/>
    </source>
</evidence>
<proteinExistence type="predicted"/>
<dbReference type="InterPro" id="IPR053192">
    <property type="entry name" value="Vacuole_Formation_Reg"/>
</dbReference>
<evidence type="ECO:0000313" key="7">
    <source>
        <dbReference type="EMBL" id="KAG7648760.1"/>
    </source>
</evidence>
<evidence type="ECO:0000259" key="6">
    <source>
        <dbReference type="SMART" id="SM00249"/>
    </source>
</evidence>
<dbReference type="Pfam" id="PF22926">
    <property type="entry name" value="C1-like_CT"/>
    <property type="match status" value="1"/>
</dbReference>
<keyword evidence="3" id="KW-0863">Zinc-finger</keyword>
<feature type="region of interest" description="Disordered" evidence="5">
    <location>
        <begin position="79"/>
        <end position="135"/>
    </location>
</feature>
<keyword evidence="1" id="KW-0479">Metal-binding</keyword>
<organism evidence="7 8">
    <name type="scientific">Arabidopsis thaliana x Arabidopsis arenosa</name>
    <dbReference type="NCBI Taxonomy" id="1240361"/>
    <lineage>
        <taxon>Eukaryota</taxon>
        <taxon>Viridiplantae</taxon>
        <taxon>Streptophyta</taxon>
        <taxon>Embryophyta</taxon>
        <taxon>Tracheophyta</taxon>
        <taxon>Spermatophyta</taxon>
        <taxon>Magnoliopsida</taxon>
        <taxon>eudicotyledons</taxon>
        <taxon>Gunneridae</taxon>
        <taxon>Pentapetalae</taxon>
        <taxon>rosids</taxon>
        <taxon>malvids</taxon>
        <taxon>Brassicales</taxon>
        <taxon>Brassicaceae</taxon>
        <taxon>Camelineae</taxon>
        <taxon>Arabidopsis</taxon>
    </lineage>
</organism>
<name>A0A8T2GN90_9BRAS</name>
<keyword evidence="8" id="KW-1185">Reference proteome</keyword>
<dbReference type="Proteomes" id="UP000694240">
    <property type="component" value="Chromosome 1"/>
</dbReference>
<dbReference type="PANTHER" id="PTHR32410:SF174">
    <property type="entry name" value="CYSTEINE_HISTIDINE-RICH C1 DOMAIN FAMILY PROTEIN"/>
    <property type="match status" value="1"/>
</dbReference>
<dbReference type="PANTHER" id="PTHR32410">
    <property type="entry name" value="CYSTEINE/HISTIDINE-RICH C1 DOMAIN FAMILY PROTEIN"/>
    <property type="match status" value="1"/>
</dbReference>
<dbReference type="InterPro" id="IPR054483">
    <property type="entry name" value="DC1-like_CT"/>
</dbReference>
<dbReference type="GO" id="GO:0008270">
    <property type="term" value="F:zinc ion binding"/>
    <property type="evidence" value="ECO:0007669"/>
    <property type="project" value="UniProtKB-KW"/>
</dbReference>
<dbReference type="AlphaFoldDB" id="A0A8T2GN90"/>
<dbReference type="SMART" id="SM00249">
    <property type="entry name" value="PHD"/>
    <property type="match status" value="3"/>
</dbReference>
<feature type="domain" description="Zinc finger PHD-type" evidence="6">
    <location>
        <begin position="493"/>
        <end position="556"/>
    </location>
</feature>
<accession>A0A8T2GN90</accession>
<dbReference type="EMBL" id="JAEFBK010000001">
    <property type="protein sequence ID" value="KAG7648760.1"/>
    <property type="molecule type" value="Genomic_DNA"/>
</dbReference>
<evidence type="ECO:0000313" key="8">
    <source>
        <dbReference type="Proteomes" id="UP000694240"/>
    </source>
</evidence>